<accession>A0A848GQ48</accession>
<dbReference type="PROSITE" id="PS51257">
    <property type="entry name" value="PROKAR_LIPOPROTEIN"/>
    <property type="match status" value="1"/>
</dbReference>
<keyword evidence="2" id="KW-1185">Reference proteome</keyword>
<organism evidence="1 2">
    <name type="scientific">Chitinophaga fulva</name>
    <dbReference type="NCBI Taxonomy" id="2728842"/>
    <lineage>
        <taxon>Bacteria</taxon>
        <taxon>Pseudomonadati</taxon>
        <taxon>Bacteroidota</taxon>
        <taxon>Chitinophagia</taxon>
        <taxon>Chitinophagales</taxon>
        <taxon>Chitinophagaceae</taxon>
        <taxon>Chitinophaga</taxon>
    </lineage>
</organism>
<gene>
    <name evidence="1" type="ORF">HHL17_16295</name>
</gene>
<sequence length="541" mass="59226">MKTHFYKSCYAIITSMLFSACTKNFESLNTNPAGITEDVFKADFKQIILPLQNAQKAIQSSGSYQVQQNLNADIYSGFMMSPTPFNGGINNTNYFMMDGWNTVILDVAYNNVLQVLSDYSKLTTTYEGVDFAFTNAMAKTIKVLALHRTSDIFGPVIYTKFGKANADLSVDYDSQKDAYMAFFADLDDAVSLLKPFTTGSKKVLAAFTKADIIYGGNAVNWLKLVNTLRLRLAIRINNVDAATARIQGEKALAPANGGLITDNSANALLDFGMRHPISEIIGWDDIRIGAPLVSFLTGYNDPRLPHMAARATDPAVAGKYIGIRNGVAIDDKSRYSGYSIPLAKAASGDYFDPKDGKAKLASAAETYFLMAEAALNGWANAGNEADNYNKGIAASFEEWAAGSSAGYANDNTSTAAPYVDPKAQVAGNNDVPVKDSNLSTITIKWDDAAPPEQQLERIITQKWIAIYPDGQEAWTEFRRTGYPKLFPVVVNNSGGLIKKFIRRLPIPGKYQSNNKPGYDRAVQTLNGPDNGETRLWWDSKK</sequence>
<proteinExistence type="predicted"/>
<evidence type="ECO:0000313" key="1">
    <source>
        <dbReference type="EMBL" id="NML38770.1"/>
    </source>
</evidence>
<dbReference type="EMBL" id="JABBGC010000001">
    <property type="protein sequence ID" value="NML38770.1"/>
    <property type="molecule type" value="Genomic_DNA"/>
</dbReference>
<reference evidence="1 2" key="1">
    <citation type="submission" date="2020-04" db="EMBL/GenBank/DDBJ databases">
        <title>Chitinophaga sp. G-6-1-13 sp. nov., isolated from soil.</title>
        <authorList>
            <person name="Dahal R.H."/>
            <person name="Chaudhary D.K."/>
        </authorList>
    </citation>
    <scope>NUCLEOTIDE SEQUENCE [LARGE SCALE GENOMIC DNA]</scope>
    <source>
        <strain evidence="1 2">G-6-1-13</strain>
    </source>
</reference>
<evidence type="ECO:0000313" key="2">
    <source>
        <dbReference type="Proteomes" id="UP000583266"/>
    </source>
</evidence>
<dbReference type="InterPro" id="IPR011990">
    <property type="entry name" value="TPR-like_helical_dom_sf"/>
</dbReference>
<dbReference type="SUPFAM" id="SSF48452">
    <property type="entry name" value="TPR-like"/>
    <property type="match status" value="1"/>
</dbReference>
<comment type="caution">
    <text evidence="1">The sequence shown here is derived from an EMBL/GenBank/DDBJ whole genome shotgun (WGS) entry which is preliminary data.</text>
</comment>
<keyword evidence="1" id="KW-0449">Lipoprotein</keyword>
<name>A0A848GQ48_9BACT</name>
<dbReference type="Gene3D" id="1.25.40.390">
    <property type="match status" value="1"/>
</dbReference>
<dbReference type="AlphaFoldDB" id="A0A848GQ48"/>
<protein>
    <submittedName>
        <fullName evidence="1">SusD/RagB family nutrient-binding outer membrane lipoprotein</fullName>
    </submittedName>
</protein>
<dbReference type="Proteomes" id="UP000583266">
    <property type="component" value="Unassembled WGS sequence"/>
</dbReference>
<dbReference type="Pfam" id="PF12741">
    <property type="entry name" value="SusD-like"/>
    <property type="match status" value="1"/>
</dbReference>
<dbReference type="InterPro" id="IPR024302">
    <property type="entry name" value="SusD-like"/>
</dbReference>